<sequence length="83" mass="10015">MTRQIKINKLKRISWEAKYLTSFPFHMIDFKYSFESRYIIYPTPLCIFFLIKDVLEPFFIVIEKSVFWLSCAPKTITLVNLKN</sequence>
<dbReference type="EMBL" id="REGN01003826">
    <property type="protein sequence ID" value="RNA20535.1"/>
    <property type="molecule type" value="Genomic_DNA"/>
</dbReference>
<name>A0A3M7RBA1_BRAPC</name>
<proteinExistence type="predicted"/>
<protein>
    <submittedName>
        <fullName evidence="1">Uncharacterized protein</fullName>
    </submittedName>
</protein>
<comment type="caution">
    <text evidence="1">The sequence shown here is derived from an EMBL/GenBank/DDBJ whole genome shotgun (WGS) entry which is preliminary data.</text>
</comment>
<reference evidence="1 2" key="1">
    <citation type="journal article" date="2018" name="Sci. Rep.">
        <title>Genomic signatures of local adaptation to the degree of environmental predictability in rotifers.</title>
        <authorList>
            <person name="Franch-Gras L."/>
            <person name="Hahn C."/>
            <person name="Garcia-Roger E.M."/>
            <person name="Carmona M.J."/>
            <person name="Serra M."/>
            <person name="Gomez A."/>
        </authorList>
    </citation>
    <scope>NUCLEOTIDE SEQUENCE [LARGE SCALE GENOMIC DNA]</scope>
    <source>
        <strain evidence="1">HYR1</strain>
    </source>
</reference>
<gene>
    <name evidence="1" type="ORF">BpHYR1_006155</name>
</gene>
<dbReference type="AlphaFoldDB" id="A0A3M7RBA1"/>
<evidence type="ECO:0000313" key="1">
    <source>
        <dbReference type="EMBL" id="RNA20535.1"/>
    </source>
</evidence>
<evidence type="ECO:0000313" key="2">
    <source>
        <dbReference type="Proteomes" id="UP000276133"/>
    </source>
</evidence>
<accession>A0A3M7RBA1</accession>
<dbReference type="Proteomes" id="UP000276133">
    <property type="component" value="Unassembled WGS sequence"/>
</dbReference>
<keyword evidence="2" id="KW-1185">Reference proteome</keyword>
<organism evidence="1 2">
    <name type="scientific">Brachionus plicatilis</name>
    <name type="common">Marine rotifer</name>
    <name type="synonym">Brachionus muelleri</name>
    <dbReference type="NCBI Taxonomy" id="10195"/>
    <lineage>
        <taxon>Eukaryota</taxon>
        <taxon>Metazoa</taxon>
        <taxon>Spiralia</taxon>
        <taxon>Gnathifera</taxon>
        <taxon>Rotifera</taxon>
        <taxon>Eurotatoria</taxon>
        <taxon>Monogononta</taxon>
        <taxon>Pseudotrocha</taxon>
        <taxon>Ploima</taxon>
        <taxon>Brachionidae</taxon>
        <taxon>Brachionus</taxon>
    </lineage>
</organism>